<dbReference type="InterPro" id="IPR036689">
    <property type="entry name" value="ESAT-6-like_sf"/>
</dbReference>
<evidence type="ECO:0000313" key="2">
    <source>
        <dbReference type="Proteomes" id="UP001382727"/>
    </source>
</evidence>
<dbReference type="EMBL" id="CP144913">
    <property type="protein sequence ID" value="WXB75531.1"/>
    <property type="molecule type" value="Genomic_DNA"/>
</dbReference>
<proteinExistence type="predicted"/>
<dbReference type="RefSeq" id="WP_338748257.1">
    <property type="nucleotide sequence ID" value="NZ_CP144913.1"/>
</dbReference>
<protein>
    <submittedName>
        <fullName evidence="1">Uncharacterized protein</fullName>
    </submittedName>
</protein>
<dbReference type="SUPFAM" id="SSF140453">
    <property type="entry name" value="EsxAB dimer-like"/>
    <property type="match status" value="1"/>
</dbReference>
<accession>A0ABZ2MEN3</accession>
<keyword evidence="2" id="KW-1185">Reference proteome</keyword>
<dbReference type="Proteomes" id="UP001382727">
    <property type="component" value="Chromosome"/>
</dbReference>
<organism evidence="1 2">
    <name type="scientific">Janibacter alittae</name>
    <dbReference type="NCBI Taxonomy" id="3115209"/>
    <lineage>
        <taxon>Bacteria</taxon>
        <taxon>Bacillati</taxon>
        <taxon>Actinomycetota</taxon>
        <taxon>Actinomycetes</taxon>
        <taxon>Micrococcales</taxon>
        <taxon>Intrasporangiaceae</taxon>
        <taxon>Janibacter</taxon>
    </lineage>
</organism>
<sequence length="173" mass="18073">MTTPLLGDPASMSALGASLRRTAGHLAADGEALAGAVTGATPGWPGPRSVRLRRRTSTTAEQTTAVASALDEVGRSLQTAATDLAAAIARLRELEDAAATMGLEVREGAVTRGWGITGVADAAAAREEDGRRHRLQEQVHQTITALGRHRARLAKDLARGQGLLARAADELRR</sequence>
<name>A0ABZ2MEN3_9MICO</name>
<dbReference type="Gene3D" id="1.10.287.1060">
    <property type="entry name" value="ESAT-6-like"/>
    <property type="match status" value="1"/>
</dbReference>
<reference evidence="1 2" key="1">
    <citation type="submission" date="2024-02" db="EMBL/GenBank/DDBJ databases">
        <title>Janibacter sp. nov., isolated from gut of marine sandworm.</title>
        <authorList>
            <person name="Kim B."/>
            <person name="Jun M.O."/>
            <person name="Shin N.-R."/>
        </authorList>
    </citation>
    <scope>NUCLEOTIDE SEQUENCE [LARGE SCALE GENOMIC DNA]</scope>
    <source>
        <strain evidence="1 2">A1S7</strain>
    </source>
</reference>
<evidence type="ECO:0000313" key="1">
    <source>
        <dbReference type="EMBL" id="WXB75531.1"/>
    </source>
</evidence>
<gene>
    <name evidence="1" type="ORF">V1351_11300</name>
</gene>